<dbReference type="EMBL" id="QMFY01000012">
    <property type="protein sequence ID" value="RAV99257.1"/>
    <property type="molecule type" value="Genomic_DNA"/>
</dbReference>
<evidence type="ECO:0000259" key="1">
    <source>
        <dbReference type="Pfam" id="PF02589"/>
    </source>
</evidence>
<feature type="domain" description="LUD" evidence="1">
    <location>
        <begin position="98"/>
        <end position="188"/>
    </location>
</feature>
<dbReference type="InterPro" id="IPR037171">
    <property type="entry name" value="NagB/RpiA_transferase-like"/>
</dbReference>
<evidence type="ECO:0000313" key="3">
    <source>
        <dbReference type="Proteomes" id="UP000251889"/>
    </source>
</evidence>
<dbReference type="Gene3D" id="3.40.50.10420">
    <property type="entry name" value="NagB/RpiA/CoA transferase-like"/>
    <property type="match status" value="1"/>
</dbReference>
<protein>
    <submittedName>
        <fullName evidence="2">Lactate utilization protein B/C</fullName>
    </submittedName>
</protein>
<dbReference type="SUPFAM" id="SSF100950">
    <property type="entry name" value="NagB/RpiA/CoA transferase-like"/>
    <property type="match status" value="1"/>
</dbReference>
<dbReference type="AlphaFoldDB" id="A0A364XYC3"/>
<dbReference type="Pfam" id="PF02589">
    <property type="entry name" value="LUD_dom"/>
    <property type="match status" value="1"/>
</dbReference>
<dbReference type="RefSeq" id="WP_112748771.1">
    <property type="nucleotide sequence ID" value="NZ_QMFY01000012.1"/>
</dbReference>
<accession>A0A364XYC3</accession>
<sequence>MSRDKMLLAIREALPKEATAIPDYQPSATSFDVVQKFIDTLVGIGGAVIKVSSLSVVNDYVIKHFSGQRVVSLVQGVDSYATTLEADPHLLENVALTVVPGAFGVAENGAVWITDGSMGDRALPFIANNLAMIISAQDIVPTLHEAYQRIGADGYNFGTFIAGPSKTADIEQSLVLGAHGPKSNTIFLLA</sequence>
<dbReference type="OrthoDB" id="9794157at2"/>
<reference evidence="2 3" key="1">
    <citation type="submission" date="2018-06" db="EMBL/GenBank/DDBJ databases">
        <title>Chryseolinea flavus sp. nov., a member of the phylum Bacteroidetes isolated from soil.</title>
        <authorList>
            <person name="Li Y."/>
            <person name="Wang J."/>
        </authorList>
    </citation>
    <scope>NUCLEOTIDE SEQUENCE [LARGE SCALE GENOMIC DNA]</scope>
    <source>
        <strain evidence="2 3">SDU1-6</strain>
    </source>
</reference>
<organism evidence="2 3">
    <name type="scientific">Pseudochryseolinea flava</name>
    <dbReference type="NCBI Taxonomy" id="2059302"/>
    <lineage>
        <taxon>Bacteria</taxon>
        <taxon>Pseudomonadati</taxon>
        <taxon>Bacteroidota</taxon>
        <taxon>Cytophagia</taxon>
        <taxon>Cytophagales</taxon>
        <taxon>Fulvivirgaceae</taxon>
        <taxon>Pseudochryseolinea</taxon>
    </lineage>
</organism>
<keyword evidence="3" id="KW-1185">Reference proteome</keyword>
<dbReference type="InterPro" id="IPR003741">
    <property type="entry name" value="LUD_dom"/>
</dbReference>
<name>A0A364XYC3_9BACT</name>
<comment type="caution">
    <text evidence="2">The sequence shown here is derived from an EMBL/GenBank/DDBJ whole genome shotgun (WGS) entry which is preliminary data.</text>
</comment>
<gene>
    <name evidence="2" type="ORF">DQQ10_20400</name>
</gene>
<evidence type="ECO:0000313" key="2">
    <source>
        <dbReference type="EMBL" id="RAV99257.1"/>
    </source>
</evidence>
<dbReference type="PANTHER" id="PTHR43682:SF1">
    <property type="entry name" value="LACTATE UTILIZATION PROTEIN C"/>
    <property type="match status" value="1"/>
</dbReference>
<dbReference type="InterPro" id="IPR024185">
    <property type="entry name" value="FTHF_cligase-like_sf"/>
</dbReference>
<dbReference type="Proteomes" id="UP000251889">
    <property type="component" value="Unassembled WGS sequence"/>
</dbReference>
<proteinExistence type="predicted"/>
<dbReference type="PANTHER" id="PTHR43682">
    <property type="entry name" value="LACTATE UTILIZATION PROTEIN C"/>
    <property type="match status" value="1"/>
</dbReference>